<dbReference type="InterPro" id="IPR051271">
    <property type="entry name" value="2C-system_Tx_regulators"/>
</dbReference>
<dbReference type="SUPFAM" id="SSF46785">
    <property type="entry name" value="Winged helix' DNA-binding domain"/>
    <property type="match status" value="1"/>
</dbReference>
<dbReference type="InterPro" id="IPR006793">
    <property type="entry name" value="FaeA"/>
</dbReference>
<evidence type="ECO:0000256" key="8">
    <source>
        <dbReference type="ARBA" id="ARBA00023163"/>
    </source>
</evidence>
<keyword evidence="5" id="KW-0805">Transcription regulation</keyword>
<dbReference type="Proteomes" id="UP000623967">
    <property type="component" value="Unassembled WGS sequence"/>
</dbReference>
<dbReference type="InterPro" id="IPR036388">
    <property type="entry name" value="WH-like_DNA-bd_sf"/>
</dbReference>
<evidence type="ECO:0000256" key="6">
    <source>
        <dbReference type="ARBA" id="ARBA00023125"/>
    </source>
</evidence>
<dbReference type="PROSITE" id="PS50110">
    <property type="entry name" value="RESPONSE_REGULATORY"/>
    <property type="match status" value="1"/>
</dbReference>
<dbReference type="CDD" id="cd19925">
    <property type="entry name" value="REC_citrate_TCS"/>
    <property type="match status" value="1"/>
</dbReference>
<evidence type="ECO:0000313" key="11">
    <source>
        <dbReference type="EMBL" id="MBL4952994.1"/>
    </source>
</evidence>
<dbReference type="EMBL" id="JAESWB010000168">
    <property type="protein sequence ID" value="MBL4952994.1"/>
    <property type="molecule type" value="Genomic_DNA"/>
</dbReference>
<keyword evidence="3 9" id="KW-0597">Phosphoprotein</keyword>
<keyword evidence="7" id="KW-0010">Activator</keyword>
<keyword evidence="12" id="KW-1185">Reference proteome</keyword>
<evidence type="ECO:0000256" key="1">
    <source>
        <dbReference type="ARBA" id="ARBA00004496"/>
    </source>
</evidence>
<evidence type="ECO:0000256" key="5">
    <source>
        <dbReference type="ARBA" id="ARBA00023015"/>
    </source>
</evidence>
<protein>
    <submittedName>
        <fullName evidence="11">Response regulator</fullName>
    </submittedName>
</protein>
<reference evidence="11 12" key="1">
    <citation type="submission" date="2021-01" db="EMBL/GenBank/DDBJ databases">
        <title>Genome public.</title>
        <authorList>
            <person name="Liu C."/>
            <person name="Sun Q."/>
        </authorList>
    </citation>
    <scope>NUCLEOTIDE SEQUENCE [LARGE SCALE GENOMIC DNA]</scope>
    <source>
        <strain evidence="11 12">YIM B02564</strain>
    </source>
</reference>
<name>A0ABS1TQH0_9BACI</name>
<dbReference type="Pfam" id="PF04703">
    <property type="entry name" value="FaeA"/>
    <property type="match status" value="1"/>
</dbReference>
<gene>
    <name evidence="11" type="ORF">JK635_12300</name>
</gene>
<dbReference type="Gene3D" id="3.40.50.2300">
    <property type="match status" value="1"/>
</dbReference>
<evidence type="ECO:0000256" key="4">
    <source>
        <dbReference type="ARBA" id="ARBA00023012"/>
    </source>
</evidence>
<evidence type="ECO:0000259" key="10">
    <source>
        <dbReference type="PROSITE" id="PS50110"/>
    </source>
</evidence>
<comment type="subcellular location">
    <subcellularLocation>
        <location evidence="1">Cytoplasm</location>
    </subcellularLocation>
</comment>
<dbReference type="InterPro" id="IPR036390">
    <property type="entry name" value="WH_DNA-bd_sf"/>
</dbReference>
<proteinExistence type="predicted"/>
<evidence type="ECO:0000256" key="9">
    <source>
        <dbReference type="PROSITE-ProRule" id="PRU00169"/>
    </source>
</evidence>
<evidence type="ECO:0000256" key="2">
    <source>
        <dbReference type="ARBA" id="ARBA00022490"/>
    </source>
</evidence>
<dbReference type="SUPFAM" id="SSF52172">
    <property type="entry name" value="CheY-like"/>
    <property type="match status" value="1"/>
</dbReference>
<dbReference type="InterPro" id="IPR024187">
    <property type="entry name" value="Sig_transdc_resp-reg_cit/mal"/>
</dbReference>
<keyword evidence="8" id="KW-0804">Transcription</keyword>
<dbReference type="PANTHER" id="PTHR45526:SF1">
    <property type="entry name" value="TRANSCRIPTIONAL REGULATORY PROTEIN DCUR-RELATED"/>
    <property type="match status" value="1"/>
</dbReference>
<dbReference type="InterPro" id="IPR001789">
    <property type="entry name" value="Sig_transdc_resp-reg_receiver"/>
</dbReference>
<dbReference type="Gene3D" id="1.10.10.10">
    <property type="entry name" value="Winged helix-like DNA-binding domain superfamily/Winged helix DNA-binding domain"/>
    <property type="match status" value="1"/>
</dbReference>
<dbReference type="Pfam" id="PF00072">
    <property type="entry name" value="Response_reg"/>
    <property type="match status" value="1"/>
</dbReference>
<keyword evidence="4" id="KW-0902">Two-component regulatory system</keyword>
<evidence type="ECO:0000313" key="12">
    <source>
        <dbReference type="Proteomes" id="UP000623967"/>
    </source>
</evidence>
<comment type="caution">
    <text evidence="11">The sequence shown here is derived from an EMBL/GenBank/DDBJ whole genome shotgun (WGS) entry which is preliminary data.</text>
</comment>
<organism evidence="11 12">
    <name type="scientific">Neobacillus paridis</name>
    <dbReference type="NCBI Taxonomy" id="2803862"/>
    <lineage>
        <taxon>Bacteria</taxon>
        <taxon>Bacillati</taxon>
        <taxon>Bacillota</taxon>
        <taxon>Bacilli</taxon>
        <taxon>Bacillales</taxon>
        <taxon>Bacillaceae</taxon>
        <taxon>Neobacillus</taxon>
    </lineage>
</organism>
<evidence type="ECO:0000256" key="7">
    <source>
        <dbReference type="ARBA" id="ARBA00023159"/>
    </source>
</evidence>
<dbReference type="PANTHER" id="PTHR45526">
    <property type="entry name" value="TRANSCRIPTIONAL REGULATORY PROTEIN DPIA"/>
    <property type="match status" value="1"/>
</dbReference>
<sequence>MGEGIVCPVKVILVEDDPMVREVHRQFIEKIDGFTIIGTAANGVEGEKLVRELHPDLAIIDLYMPHLGGVEMLKKIRSNSLSVDVIAITAANDIDTIHQVLQQGAIDYIIKPFTFDRIKKSLENYKLYQTVLTEKETIRQAELDEIIFKSGRENNGGESLPKGLNMNTLTKVTLFMSQVERPVSAEEVAESIGVARITARRYLDFLEKEGKVKLYVQYGGVGRPVNRYAIN</sequence>
<dbReference type="PIRSF" id="PIRSF006171">
    <property type="entry name" value="RR_citrat_malat"/>
    <property type="match status" value="1"/>
</dbReference>
<dbReference type="SMART" id="SM00448">
    <property type="entry name" value="REC"/>
    <property type="match status" value="1"/>
</dbReference>
<evidence type="ECO:0000256" key="3">
    <source>
        <dbReference type="ARBA" id="ARBA00022553"/>
    </source>
</evidence>
<feature type="modified residue" description="4-aspartylphosphate" evidence="9">
    <location>
        <position position="61"/>
    </location>
</feature>
<keyword evidence="2" id="KW-0963">Cytoplasm</keyword>
<accession>A0ABS1TQH0</accession>
<keyword evidence="6" id="KW-0238">DNA-binding</keyword>
<dbReference type="InterPro" id="IPR011006">
    <property type="entry name" value="CheY-like_superfamily"/>
</dbReference>
<feature type="domain" description="Response regulatory" evidence="10">
    <location>
        <begin position="10"/>
        <end position="126"/>
    </location>
</feature>